<comment type="similarity">
    <text evidence="4 6">Belongs to the GART family.</text>
</comment>
<dbReference type="InterPro" id="IPR001555">
    <property type="entry name" value="GART_AS"/>
</dbReference>
<evidence type="ECO:0000256" key="2">
    <source>
        <dbReference type="ARBA" id="ARBA00022679"/>
    </source>
</evidence>
<accession>A0A2U3QIA0</accession>
<dbReference type="PANTHER" id="PTHR43369">
    <property type="entry name" value="PHOSPHORIBOSYLGLYCINAMIDE FORMYLTRANSFERASE"/>
    <property type="match status" value="1"/>
</dbReference>
<dbReference type="InterPro" id="IPR004607">
    <property type="entry name" value="GART"/>
</dbReference>
<dbReference type="OrthoDB" id="9806170at2"/>
<evidence type="ECO:0000313" key="9">
    <source>
        <dbReference type="Proteomes" id="UP000245125"/>
    </source>
</evidence>
<protein>
    <recommendedName>
        <fullName evidence="6">Phosphoribosylglycinamide formyltransferase</fullName>
        <ecNumber evidence="6">2.1.2.2</ecNumber>
    </recommendedName>
    <alternativeName>
        <fullName evidence="6">5'-phosphoribosylglycinamide transformylase</fullName>
    </alternativeName>
    <alternativeName>
        <fullName evidence="6">GAR transformylase</fullName>
        <shortName evidence="6">GART</shortName>
    </alternativeName>
</protein>
<dbReference type="EC" id="2.1.2.2" evidence="6"/>
<dbReference type="InterPro" id="IPR036477">
    <property type="entry name" value="Formyl_transf_N_sf"/>
</dbReference>
<evidence type="ECO:0000256" key="6">
    <source>
        <dbReference type="HAMAP-Rule" id="MF_01930"/>
    </source>
</evidence>
<evidence type="ECO:0000256" key="5">
    <source>
        <dbReference type="ARBA" id="ARBA00047664"/>
    </source>
</evidence>
<dbReference type="PROSITE" id="PS00373">
    <property type="entry name" value="GART"/>
    <property type="match status" value="1"/>
</dbReference>
<dbReference type="CDD" id="cd08645">
    <property type="entry name" value="FMT_core_GART"/>
    <property type="match status" value="1"/>
</dbReference>
<dbReference type="EMBL" id="OUUY01000091">
    <property type="protein sequence ID" value="SPQ01141.1"/>
    <property type="molecule type" value="Genomic_DNA"/>
</dbReference>
<dbReference type="InterPro" id="IPR002376">
    <property type="entry name" value="Formyl_transf_N"/>
</dbReference>
<dbReference type="HAMAP" id="MF_01930">
    <property type="entry name" value="PurN"/>
    <property type="match status" value="1"/>
</dbReference>
<dbReference type="Pfam" id="PF00551">
    <property type="entry name" value="Formyl_trans_N"/>
    <property type="match status" value="1"/>
</dbReference>
<feature type="binding site" evidence="6">
    <location>
        <begin position="92"/>
        <end position="95"/>
    </location>
    <ligand>
        <name>(6R)-10-formyltetrahydrofolate</name>
        <dbReference type="ChEBI" id="CHEBI:195366"/>
    </ligand>
</feature>
<dbReference type="GO" id="GO:0004644">
    <property type="term" value="F:phosphoribosylglycinamide formyltransferase activity"/>
    <property type="evidence" value="ECO:0007669"/>
    <property type="project" value="UniProtKB-UniRule"/>
</dbReference>
<reference evidence="9" key="1">
    <citation type="submission" date="2018-03" db="EMBL/GenBank/DDBJ databases">
        <authorList>
            <person name="Zecchin S."/>
        </authorList>
    </citation>
    <scope>NUCLEOTIDE SEQUENCE [LARGE SCALE GENOMIC DNA]</scope>
</reference>
<dbReference type="FunFam" id="3.40.50.170:FF:000007">
    <property type="entry name" value="Phosphoribosylglycinamide formyltransferase"/>
    <property type="match status" value="1"/>
</dbReference>
<feature type="domain" description="Formyl transferase N-terminal" evidence="7">
    <location>
        <begin position="5"/>
        <end position="184"/>
    </location>
</feature>
<feature type="site" description="Raises pKa of active site His" evidence="6">
    <location>
        <position position="147"/>
    </location>
</feature>
<feature type="binding site" evidence="6">
    <location>
        <position position="109"/>
    </location>
    <ligand>
        <name>(6R)-10-formyltetrahydrofolate</name>
        <dbReference type="ChEBI" id="CHEBI:195366"/>
    </ligand>
</feature>
<dbReference type="PANTHER" id="PTHR43369:SF2">
    <property type="entry name" value="PHOSPHORIBOSYLGLYCINAMIDE FORMYLTRANSFERASE"/>
    <property type="match status" value="1"/>
</dbReference>
<dbReference type="AlphaFoldDB" id="A0A2U3QIA0"/>
<dbReference type="Gene3D" id="3.40.50.170">
    <property type="entry name" value="Formyl transferase, N-terminal domain"/>
    <property type="match status" value="1"/>
</dbReference>
<evidence type="ECO:0000313" key="8">
    <source>
        <dbReference type="EMBL" id="SPQ01141.1"/>
    </source>
</evidence>
<evidence type="ECO:0000256" key="1">
    <source>
        <dbReference type="ARBA" id="ARBA00005054"/>
    </source>
</evidence>
<dbReference type="UniPathway" id="UPA00074">
    <property type="reaction ID" value="UER00126"/>
</dbReference>
<keyword evidence="9" id="KW-1185">Reference proteome</keyword>
<evidence type="ECO:0000259" key="7">
    <source>
        <dbReference type="Pfam" id="PF00551"/>
    </source>
</evidence>
<proteinExistence type="inferred from homology"/>
<comment type="catalytic activity">
    <reaction evidence="5 6">
        <text>N(1)-(5-phospho-beta-D-ribosyl)glycinamide + (6R)-10-formyltetrahydrofolate = N(2)-formyl-N(1)-(5-phospho-beta-D-ribosyl)glycinamide + (6S)-5,6,7,8-tetrahydrofolate + H(+)</text>
        <dbReference type="Rhea" id="RHEA:15053"/>
        <dbReference type="ChEBI" id="CHEBI:15378"/>
        <dbReference type="ChEBI" id="CHEBI:57453"/>
        <dbReference type="ChEBI" id="CHEBI:143788"/>
        <dbReference type="ChEBI" id="CHEBI:147286"/>
        <dbReference type="ChEBI" id="CHEBI:195366"/>
        <dbReference type="EC" id="2.1.2.2"/>
    </reaction>
</comment>
<feature type="active site" description="Proton donor" evidence="6">
    <location>
        <position position="111"/>
    </location>
</feature>
<keyword evidence="2 6" id="KW-0808">Transferase</keyword>
<keyword evidence="3 6" id="KW-0658">Purine biosynthesis</keyword>
<dbReference type="GO" id="GO:0006189">
    <property type="term" value="P:'de novo' IMP biosynthetic process"/>
    <property type="evidence" value="ECO:0007669"/>
    <property type="project" value="UniProtKB-UniRule"/>
</dbReference>
<dbReference type="NCBIfam" id="TIGR00639">
    <property type="entry name" value="PurN"/>
    <property type="match status" value="1"/>
</dbReference>
<feature type="binding site" evidence="6">
    <location>
        <position position="67"/>
    </location>
    <ligand>
        <name>(6R)-10-formyltetrahydrofolate</name>
        <dbReference type="ChEBI" id="CHEBI:195366"/>
    </ligand>
</feature>
<dbReference type="SUPFAM" id="SSF53328">
    <property type="entry name" value="Formyltransferase"/>
    <property type="match status" value="1"/>
</dbReference>
<comment type="pathway">
    <text evidence="1 6">Purine metabolism; IMP biosynthesis via de novo pathway; N(2)-formyl-N(1)-(5-phospho-D-ribosyl)glycinamide from N(1)-(5-phospho-D-ribosyl)glycinamide (10-formyl THF route): step 1/1.</text>
</comment>
<comment type="function">
    <text evidence="6">Catalyzes the transfer of a formyl group from 10-formyltetrahydrofolate to 5-phospho-ribosyl-glycinamide (GAR), producing 5-phospho-ribosyl-N-formylglycinamide (FGAR) and tetrahydrofolate.</text>
</comment>
<dbReference type="Proteomes" id="UP000245125">
    <property type="component" value="Unassembled WGS sequence"/>
</dbReference>
<name>A0A2U3QIA0_9BACT</name>
<feature type="binding site" evidence="6">
    <location>
        <begin position="14"/>
        <end position="16"/>
    </location>
    <ligand>
        <name>N(1)-(5-phospho-beta-D-ribosyl)glycinamide</name>
        <dbReference type="ChEBI" id="CHEBI:143788"/>
    </ligand>
</feature>
<evidence type="ECO:0000256" key="3">
    <source>
        <dbReference type="ARBA" id="ARBA00022755"/>
    </source>
</evidence>
<dbReference type="GO" id="GO:0005829">
    <property type="term" value="C:cytosol"/>
    <property type="evidence" value="ECO:0007669"/>
    <property type="project" value="TreeGrafter"/>
</dbReference>
<sequence>MGGLNIGVLASGRGSNFQAIIDAVEGGYIKATVSVLITDKPDAFAIQRAKKHHIECIIMIPKQFSSKDVYFEKIADELKSRGVGLVVLAGFMRIVGKPLIDAFRNRIINIHPALLPAFPGLHGQQQAHEYGVKISGCTVHFVDEGMDTGPIIIQAAVPVRDNDTEESLAARILTFEHKIYPEAVRLFSEGRIRVAGRKVEIEGAFAADEGLINPPLSK</sequence>
<organism evidence="8 9">
    <name type="scientific">Candidatus Sulfobium mesophilum</name>
    <dbReference type="NCBI Taxonomy" id="2016548"/>
    <lineage>
        <taxon>Bacteria</taxon>
        <taxon>Pseudomonadati</taxon>
        <taxon>Nitrospirota</taxon>
        <taxon>Nitrospiria</taxon>
        <taxon>Nitrospirales</taxon>
        <taxon>Nitrospiraceae</taxon>
        <taxon>Candidatus Sulfobium</taxon>
    </lineage>
</organism>
<gene>
    <name evidence="6 8" type="primary">purN</name>
    <name evidence="8" type="ORF">NBG4_440013</name>
</gene>
<evidence type="ECO:0000256" key="4">
    <source>
        <dbReference type="ARBA" id="ARBA00038440"/>
    </source>
</evidence>